<dbReference type="RefSeq" id="XP_001441475.1">
    <property type="nucleotide sequence ID" value="XM_001441438.1"/>
</dbReference>
<dbReference type="STRING" id="5888.A0CTG1"/>
<gene>
    <name evidence="6" type="ORF">GSPATT00010312001</name>
</gene>
<evidence type="ECO:0000313" key="6">
    <source>
        <dbReference type="EMBL" id="CAK74078.1"/>
    </source>
</evidence>
<dbReference type="InterPro" id="IPR006212">
    <property type="entry name" value="Furin_repeat"/>
</dbReference>
<keyword evidence="4" id="KW-0472">Membrane</keyword>
<name>A0CTG1_PARTE</name>
<dbReference type="KEGG" id="ptm:GSPATT00010312001"/>
<dbReference type="OrthoDB" id="298697at2759"/>
<organism evidence="6 7">
    <name type="scientific">Paramecium tetraurelia</name>
    <dbReference type="NCBI Taxonomy" id="5888"/>
    <lineage>
        <taxon>Eukaryota</taxon>
        <taxon>Sar</taxon>
        <taxon>Alveolata</taxon>
        <taxon>Ciliophora</taxon>
        <taxon>Intramacronucleata</taxon>
        <taxon>Oligohymenophorea</taxon>
        <taxon>Peniculida</taxon>
        <taxon>Parameciidae</taxon>
        <taxon>Paramecium</taxon>
    </lineage>
</organism>
<feature type="transmembrane region" description="Helical" evidence="4">
    <location>
        <begin position="1193"/>
        <end position="1214"/>
    </location>
</feature>
<evidence type="ECO:0000313" key="7">
    <source>
        <dbReference type="Proteomes" id="UP000000600"/>
    </source>
</evidence>
<feature type="transmembrane region" description="Helical" evidence="4">
    <location>
        <begin position="1550"/>
        <end position="1571"/>
    </location>
</feature>
<feature type="transmembrane region" description="Helical" evidence="4">
    <location>
        <begin position="1400"/>
        <end position="1419"/>
    </location>
</feature>
<dbReference type="InParanoid" id="A0CTG1"/>
<feature type="transmembrane region" description="Helical" evidence="4">
    <location>
        <begin position="1290"/>
        <end position="1310"/>
    </location>
</feature>
<dbReference type="HOGENOM" id="CLU_241626_0_0_1"/>
<sequence>MIIQYKIVAICLFLSFAQLNLLMEDFNSLGFISSGWKCKPSNSDSLIYHCPNGMDLVQLSHDCNKIEKTILNIPPHYSIQLYVDFIAYNTIDGGEIADISADNNKIYEYFNGQGGPFQYGNQCETNPSIGRFDMITSIKEFGHSSSQLTISFSTNVDESFPNEGYPFRNLQIYYQSCHYTCKTCSNKSYNSCLSCFTINTVPTLQQCKTCKDQQNLRFLLQTQGCLVECPDGHSYDQQLVCYRNLMLKNLLNLNTQQPMISQQLLLTSNLNLGARSPISCNMIDSYLPYYQDEVLYTHLILDPSAIGIRLRATIILFDSWMPDKYLQIKINGQIVDSINFNNLIVTTTNSIILYQDLSTQICSTKNKFKIRIELNQIITVQAVNLSFNGYNLVDQTLSWSVSNINIEYEVCSLNCSSCSDRQNCNACLLPFLLHKGQCIQVCPSYSRMVGAQCIDLDEELIDKEKSKIKYLVKEFYDISTTKERVNELFQLVSGSPNNFAKGSDIYFSYVPNKKVFGGALVWVDAIFQLKLEMPKYYYQVRVNFQVILGDDFGVGDFKYSINNQNNVILTKSTLNPIQQSQIWGDLNPEYVLQVDQIVNKVDIQNRLTILFTCNNPTKLVNQAFCAIQNLFITAEFYCTKEYRFDLFNYEKGLNPCVPICGDGFVVDEEQCEDGNKDPFDGCFNCQYQCQEHCQHCVQGVCLFDQEGEDDNQKFFENEVVSKEEIYYNDNQITDDSAECQVECLICKDGNCYQCMEGYYLEQITQICYLQIIDQQYTTEIQNNTQMRNIDGSDCQRECLSCNFGLCYQCMQGYYLDLITLNCYLLIIGCNNIKSYSKEIQKYTTMSICEIDIPYSTLDSIYQDPDYVCINCLTFEYQSCNNKCSFCYQGQCFQCQSGYTLFENLDCLSICGDGLINKDQTNQELNEDCDNPFDEGCQNCVVQPGYKCIKEDSSLCWTCDSKCLKCVVDEDDQLLCQQCIDGYYGLSSLCYICDDNCITCKDDSALCTSCYRDDCQKCEAIPGLYTDYEIKKCMPQCGDGIKIQYYEQCDDGNTIDGDGCDSECNFEFAQEQYSIGIKRLNGASFNDLSIIQDSYIQLNCQKTTVSIEGFDKEQFIYNSTSSDIGCKIQFQFFKSIYKTNLIHIYIQFQEVYTRILEEQLQQYKEIQVDPIEQIILDDSQQSQADAISNAQSSLSLLILILAPLSILFGLFDYLWAVLEILSWINNFYFFNVNFPFNVQVLFLNSDWSSIVNFPTYQDLNQPGCDYYFESPPRFSEKGVDPLFMNNAQVPAFFIFTSIILYFVGLLIEFFFKAIDKIFEKKVPLHNHTTFSMQKQQDVQLHHQNQSSYLVKSNKYTQYLVQKLKMVTQSFQSRIKQTVTLCLLDLTMAITLQLIFGKQYYHSMILINTILALLFCLLIIFQLRQSYYVIGIHKNLAEFPLFQQKYGCYYENINIENTFGLKFNFFGLIRKITYIFCLVYFYYNPLLQTTFCFISCSSGVLLLIYSNPFESKGQFYKQLISESGLSLIIFITILLSIDDLLNKMEEQTKINLGWIIIALVFLCVFCEIITLIFEICRLFYEITVETFKFLMNKHKATAQIESNNDTQQPNAPETIILNRLSFKQHRQLHQYFK</sequence>
<dbReference type="EMBL" id="CT868174">
    <property type="protein sequence ID" value="CAK74078.1"/>
    <property type="molecule type" value="Genomic_DNA"/>
</dbReference>
<evidence type="ECO:0000256" key="2">
    <source>
        <dbReference type="ARBA" id="ARBA00022737"/>
    </source>
</evidence>
<feature type="transmembrane region" description="Helical" evidence="4">
    <location>
        <begin position="1517"/>
        <end position="1535"/>
    </location>
</feature>
<dbReference type="NCBIfam" id="TIGR02232">
    <property type="entry name" value="myxo_disulf_rpt"/>
    <property type="match status" value="1"/>
</dbReference>
<evidence type="ECO:0000256" key="5">
    <source>
        <dbReference type="SAM" id="SignalP"/>
    </source>
</evidence>
<dbReference type="InterPro" id="IPR009030">
    <property type="entry name" value="Growth_fac_rcpt_cys_sf"/>
</dbReference>
<feature type="transmembrane region" description="Helical" evidence="4">
    <location>
        <begin position="1486"/>
        <end position="1505"/>
    </location>
</feature>
<reference evidence="6 7" key="1">
    <citation type="journal article" date="2006" name="Nature">
        <title>Global trends of whole-genome duplications revealed by the ciliate Paramecium tetraurelia.</title>
        <authorList>
            <consortium name="Genoscope"/>
            <person name="Aury J.-M."/>
            <person name="Jaillon O."/>
            <person name="Duret L."/>
            <person name="Noel B."/>
            <person name="Jubin C."/>
            <person name="Porcel B.M."/>
            <person name="Segurens B."/>
            <person name="Daubin V."/>
            <person name="Anthouard V."/>
            <person name="Aiach N."/>
            <person name="Arnaiz O."/>
            <person name="Billaut A."/>
            <person name="Beisson J."/>
            <person name="Blanc I."/>
            <person name="Bouhouche K."/>
            <person name="Camara F."/>
            <person name="Duharcourt S."/>
            <person name="Guigo R."/>
            <person name="Gogendeau D."/>
            <person name="Katinka M."/>
            <person name="Keller A.-M."/>
            <person name="Kissmehl R."/>
            <person name="Klotz C."/>
            <person name="Koll F."/>
            <person name="Le Moue A."/>
            <person name="Lepere C."/>
            <person name="Malinsky S."/>
            <person name="Nowacki M."/>
            <person name="Nowak J.K."/>
            <person name="Plattner H."/>
            <person name="Poulain J."/>
            <person name="Ruiz F."/>
            <person name="Serrano V."/>
            <person name="Zagulski M."/>
            <person name="Dessen P."/>
            <person name="Betermier M."/>
            <person name="Weissenbach J."/>
            <person name="Scarpelli C."/>
            <person name="Schachter V."/>
            <person name="Sperling L."/>
            <person name="Meyer E."/>
            <person name="Cohen J."/>
            <person name="Wincker P."/>
        </authorList>
    </citation>
    <scope>NUCLEOTIDE SEQUENCE [LARGE SCALE GENOMIC DNA]</scope>
    <source>
        <strain evidence="6 7">Stock d4-2</strain>
    </source>
</reference>
<dbReference type="GeneID" id="5027260"/>
<dbReference type="SUPFAM" id="SSF57184">
    <property type="entry name" value="Growth factor receptor domain"/>
    <property type="match status" value="3"/>
</dbReference>
<protein>
    <recommendedName>
        <fullName evidence="8">TNFR-Cys domain-containing protein</fullName>
    </recommendedName>
</protein>
<evidence type="ECO:0000256" key="1">
    <source>
        <dbReference type="ARBA" id="ARBA00022729"/>
    </source>
</evidence>
<feature type="chain" id="PRO_5002623345" description="TNFR-Cys domain-containing protein" evidence="5">
    <location>
        <begin position="18"/>
        <end position="1631"/>
    </location>
</feature>
<keyword evidence="3" id="KW-1015">Disulfide bond</keyword>
<proteinExistence type="predicted"/>
<feature type="transmembrane region" description="Helical" evidence="4">
    <location>
        <begin position="1226"/>
        <end position="1244"/>
    </location>
</feature>
<feature type="signal peptide" evidence="5">
    <location>
        <begin position="1"/>
        <end position="17"/>
    </location>
</feature>
<keyword evidence="2" id="KW-0677">Repeat</keyword>
<dbReference type="CDD" id="cd00064">
    <property type="entry name" value="FU"/>
    <property type="match status" value="2"/>
</dbReference>
<dbReference type="SMART" id="SM00261">
    <property type="entry name" value="FU"/>
    <property type="match status" value="6"/>
</dbReference>
<dbReference type="OMA" id="FLYENEC"/>
<keyword evidence="4" id="KW-0812">Transmembrane</keyword>
<dbReference type="Proteomes" id="UP000000600">
    <property type="component" value="Unassembled WGS sequence"/>
</dbReference>
<keyword evidence="4" id="KW-1133">Transmembrane helix</keyword>
<dbReference type="Gene3D" id="2.10.220.10">
    <property type="entry name" value="Hormone Receptor, Insulin-like Growth Factor Receptor 1, Chain A, domain 2"/>
    <property type="match status" value="1"/>
</dbReference>
<evidence type="ECO:0000256" key="4">
    <source>
        <dbReference type="SAM" id="Phobius"/>
    </source>
</evidence>
<dbReference type="PANTHER" id="PTHR38934:SF6">
    <property type="entry name" value="CHROMOSOME UNDETERMINED SCAFFOLD_176, WHOLE GENOME SHOTGUN SEQUENCE"/>
    <property type="match status" value="1"/>
</dbReference>
<evidence type="ECO:0000256" key="3">
    <source>
        <dbReference type="ARBA" id="ARBA00023157"/>
    </source>
</evidence>
<keyword evidence="1 5" id="KW-0732">Signal</keyword>
<dbReference type="PANTHER" id="PTHR38934">
    <property type="entry name" value="HYPHALLY REGULATED CELL WALL PROTEIN 1"/>
    <property type="match status" value="1"/>
</dbReference>
<evidence type="ECO:0008006" key="8">
    <source>
        <dbReference type="Google" id="ProtNLM"/>
    </source>
</evidence>
<dbReference type="Pfam" id="PF13948">
    <property type="entry name" value="DUF4215"/>
    <property type="match status" value="3"/>
</dbReference>
<accession>A0CTG1</accession>
<dbReference type="InterPro" id="IPR011936">
    <property type="entry name" value="Myxo_disulph_rpt"/>
</dbReference>
<feature type="transmembrane region" description="Helical" evidence="4">
    <location>
        <begin position="1376"/>
        <end position="1394"/>
    </location>
</feature>
<keyword evidence="7" id="KW-1185">Reference proteome</keyword>